<dbReference type="NCBIfam" id="TIGR00012">
    <property type="entry name" value="L29"/>
    <property type="match status" value="1"/>
</dbReference>
<evidence type="ECO:0000256" key="1">
    <source>
        <dbReference type="ARBA" id="ARBA00009254"/>
    </source>
</evidence>
<dbReference type="SUPFAM" id="SSF46561">
    <property type="entry name" value="Ribosomal protein L29 (L29p)"/>
    <property type="match status" value="1"/>
</dbReference>
<dbReference type="OrthoDB" id="9815192at2"/>
<dbReference type="GO" id="GO:0003735">
    <property type="term" value="F:structural constituent of ribosome"/>
    <property type="evidence" value="ECO:0007669"/>
    <property type="project" value="InterPro"/>
</dbReference>
<name>A0A143PU50_LUTPR</name>
<sequence length="65" mass="7649">MAKVAEFKDLGVEQLEQRATEIDKELFTLRIRKAMGQLDRPLQIRDLRRDLARVKTVLRQKADAR</sequence>
<dbReference type="AlphaFoldDB" id="A0A143PU50"/>
<evidence type="ECO:0000256" key="2">
    <source>
        <dbReference type="ARBA" id="ARBA00022980"/>
    </source>
</evidence>
<dbReference type="HAMAP" id="MF_00374">
    <property type="entry name" value="Ribosomal_uL29"/>
    <property type="match status" value="1"/>
</dbReference>
<dbReference type="CDD" id="cd00427">
    <property type="entry name" value="Ribosomal_L29_HIP"/>
    <property type="match status" value="1"/>
</dbReference>
<dbReference type="PANTHER" id="PTHR10916:SF0">
    <property type="entry name" value="LARGE RIBOSOMAL SUBUNIT PROTEIN UL29C"/>
    <property type="match status" value="1"/>
</dbReference>
<dbReference type="InterPro" id="IPR050063">
    <property type="entry name" value="Ribosomal_protein_uL29"/>
</dbReference>
<evidence type="ECO:0000256" key="5">
    <source>
        <dbReference type="HAMAP-Rule" id="MF_00374"/>
    </source>
</evidence>
<evidence type="ECO:0000256" key="3">
    <source>
        <dbReference type="ARBA" id="ARBA00023274"/>
    </source>
</evidence>
<dbReference type="InterPro" id="IPR036049">
    <property type="entry name" value="Ribosomal_uL29_sf"/>
</dbReference>
<dbReference type="PANTHER" id="PTHR10916">
    <property type="entry name" value="60S RIBOSOMAL PROTEIN L35/50S RIBOSOMAL PROTEIN L29"/>
    <property type="match status" value="1"/>
</dbReference>
<evidence type="ECO:0000313" key="7">
    <source>
        <dbReference type="Proteomes" id="UP000076079"/>
    </source>
</evidence>
<dbReference type="KEGG" id="abac:LuPra_04871"/>
<dbReference type="Gene3D" id="1.10.287.310">
    <property type="match status" value="1"/>
</dbReference>
<evidence type="ECO:0000256" key="4">
    <source>
        <dbReference type="ARBA" id="ARBA00035204"/>
    </source>
</evidence>
<accession>A0A143PU50</accession>
<reference evidence="7" key="2">
    <citation type="submission" date="2016-04" db="EMBL/GenBank/DDBJ databases">
        <title>First Complete Genome Sequence of a Subdivision 6 Acidobacterium.</title>
        <authorList>
            <person name="Huang S."/>
            <person name="Vieira S."/>
            <person name="Bunk B."/>
            <person name="Riedel T."/>
            <person name="Sproeer C."/>
            <person name="Overmann J."/>
        </authorList>
    </citation>
    <scope>NUCLEOTIDE SEQUENCE [LARGE SCALE GENOMIC DNA]</scope>
    <source>
        <strain evidence="7">DSM 100886 HEG_-6_39</strain>
    </source>
</reference>
<organism evidence="6 7">
    <name type="scientific">Luteitalea pratensis</name>
    <dbReference type="NCBI Taxonomy" id="1855912"/>
    <lineage>
        <taxon>Bacteria</taxon>
        <taxon>Pseudomonadati</taxon>
        <taxon>Acidobacteriota</taxon>
        <taxon>Vicinamibacteria</taxon>
        <taxon>Vicinamibacterales</taxon>
        <taxon>Vicinamibacteraceae</taxon>
        <taxon>Luteitalea</taxon>
    </lineage>
</organism>
<comment type="similarity">
    <text evidence="1 5">Belongs to the universal ribosomal protein uL29 family.</text>
</comment>
<dbReference type="EMBL" id="CP015136">
    <property type="protein sequence ID" value="AMY11620.1"/>
    <property type="molecule type" value="Genomic_DNA"/>
</dbReference>
<dbReference type="Proteomes" id="UP000076079">
    <property type="component" value="Chromosome"/>
</dbReference>
<evidence type="ECO:0000313" key="6">
    <source>
        <dbReference type="EMBL" id="AMY11620.1"/>
    </source>
</evidence>
<dbReference type="InterPro" id="IPR001854">
    <property type="entry name" value="Ribosomal_uL29"/>
</dbReference>
<reference evidence="6 7" key="1">
    <citation type="journal article" date="2016" name="Genome Announc.">
        <title>First Complete Genome Sequence of a Subdivision 6 Acidobacterium Strain.</title>
        <authorList>
            <person name="Huang S."/>
            <person name="Vieira S."/>
            <person name="Bunk B."/>
            <person name="Riedel T."/>
            <person name="Sproer C."/>
            <person name="Overmann J."/>
        </authorList>
    </citation>
    <scope>NUCLEOTIDE SEQUENCE [LARGE SCALE GENOMIC DNA]</scope>
    <source>
        <strain evidence="7">DSM 100886 HEG_-6_39</strain>
    </source>
</reference>
<gene>
    <name evidence="5 6" type="primary">rpmC</name>
    <name evidence="6" type="ORF">LuPra_04871</name>
</gene>
<dbReference type="GO" id="GO:0022625">
    <property type="term" value="C:cytosolic large ribosomal subunit"/>
    <property type="evidence" value="ECO:0007669"/>
    <property type="project" value="TreeGrafter"/>
</dbReference>
<dbReference type="RefSeq" id="WP_110173155.1">
    <property type="nucleotide sequence ID" value="NZ_CP015136.1"/>
</dbReference>
<keyword evidence="2 5" id="KW-0689">Ribosomal protein</keyword>
<protein>
    <recommendedName>
        <fullName evidence="4 5">Large ribosomal subunit protein uL29</fullName>
    </recommendedName>
</protein>
<proteinExistence type="inferred from homology"/>
<keyword evidence="7" id="KW-1185">Reference proteome</keyword>
<dbReference type="STRING" id="1855912.LuPra_04871"/>
<keyword evidence="3 5" id="KW-0687">Ribonucleoprotein</keyword>
<dbReference type="Pfam" id="PF00831">
    <property type="entry name" value="Ribosomal_L29"/>
    <property type="match status" value="1"/>
</dbReference>
<dbReference type="GO" id="GO:0006412">
    <property type="term" value="P:translation"/>
    <property type="evidence" value="ECO:0007669"/>
    <property type="project" value="UniProtKB-UniRule"/>
</dbReference>